<dbReference type="InterPro" id="IPR050090">
    <property type="entry name" value="Tyrosine_recombinase_XerCD"/>
</dbReference>
<dbReference type="STRING" id="64971.SAMN05421831_10137"/>
<dbReference type="RefSeq" id="WP_177166720.1">
    <property type="nucleotide sequence ID" value="NZ_FNYH01000001.1"/>
</dbReference>
<evidence type="ECO:0000313" key="5">
    <source>
        <dbReference type="Proteomes" id="UP000242999"/>
    </source>
</evidence>
<dbReference type="InterPro" id="IPR002104">
    <property type="entry name" value="Integrase_catalytic"/>
</dbReference>
<feature type="domain" description="Tyr recombinase" evidence="3">
    <location>
        <begin position="146"/>
        <end position="335"/>
    </location>
</feature>
<reference evidence="5" key="1">
    <citation type="submission" date="2016-10" db="EMBL/GenBank/DDBJ databases">
        <authorList>
            <person name="Varghese N."/>
            <person name="Submissions S."/>
        </authorList>
    </citation>
    <scope>NUCLEOTIDE SEQUENCE [LARGE SCALE GENOMIC DNA]</scope>
    <source>
        <strain evidence="5">DSM 7165</strain>
    </source>
</reference>
<dbReference type="Pfam" id="PF00589">
    <property type="entry name" value="Phage_integrase"/>
    <property type="match status" value="1"/>
</dbReference>
<dbReference type="InterPro" id="IPR011010">
    <property type="entry name" value="DNA_brk_join_enz"/>
</dbReference>
<name>A0A1H6Q0M0_9GAMM</name>
<dbReference type="PANTHER" id="PTHR30349">
    <property type="entry name" value="PHAGE INTEGRASE-RELATED"/>
    <property type="match status" value="1"/>
</dbReference>
<dbReference type="InterPro" id="IPR013762">
    <property type="entry name" value="Integrase-like_cat_sf"/>
</dbReference>
<evidence type="ECO:0000313" key="4">
    <source>
        <dbReference type="EMBL" id="SEI37413.1"/>
    </source>
</evidence>
<dbReference type="SUPFAM" id="SSF56349">
    <property type="entry name" value="DNA breaking-rejoining enzymes"/>
    <property type="match status" value="1"/>
</dbReference>
<keyword evidence="1" id="KW-0229">DNA integration</keyword>
<evidence type="ECO:0000259" key="3">
    <source>
        <dbReference type="PROSITE" id="PS51898"/>
    </source>
</evidence>
<accession>A0A1H6Q0M0</accession>
<dbReference type="GO" id="GO:0006310">
    <property type="term" value="P:DNA recombination"/>
    <property type="evidence" value="ECO:0007669"/>
    <property type="project" value="UniProtKB-KW"/>
</dbReference>
<dbReference type="Gene3D" id="1.10.443.10">
    <property type="entry name" value="Intergrase catalytic core"/>
    <property type="match status" value="1"/>
</dbReference>
<proteinExistence type="predicted"/>
<sequence>MISRRQSANLTQQVPTKLTSLVQAPKMYAHTEHSYVPVVETYLLSLRSLASRHTMASILAWVARALGVNQGQKPAYAYFDWRTLDREHVQALVALKRQQGASPSTINTLLAGIRGVAKELHLRGEIDSQHWSRIQAVKRETGQRIRPPAPLNHQQIQHILADCQQEISSRGIRDAAIFAVLLGMGLRRNELVRLTRQTWAQQQHQRAYALVYGKGDKERWLPIPQDVLSCVQRWIDQCRGDQPGPLFCAIRKDDHLLREHGLTGAGVHYILRQRLAAHGLETSVHPHGLRKLYATQLRRQGVPLTSIQKLLGHASVTTTQMYVFEDEEKLLQAVDTVNLPL</sequence>
<gene>
    <name evidence="4" type="ORF">SAMN05421831_10137</name>
</gene>
<dbReference type="PROSITE" id="PS51898">
    <property type="entry name" value="TYR_RECOMBINASE"/>
    <property type="match status" value="1"/>
</dbReference>
<dbReference type="PANTHER" id="PTHR30349:SF90">
    <property type="entry name" value="TYROSINE RECOMBINASE XERD"/>
    <property type="match status" value="1"/>
</dbReference>
<evidence type="ECO:0000256" key="2">
    <source>
        <dbReference type="ARBA" id="ARBA00023172"/>
    </source>
</evidence>
<keyword evidence="5" id="KW-1185">Reference proteome</keyword>
<dbReference type="GO" id="GO:0015074">
    <property type="term" value="P:DNA integration"/>
    <property type="evidence" value="ECO:0007669"/>
    <property type="project" value="UniProtKB-KW"/>
</dbReference>
<evidence type="ECO:0000256" key="1">
    <source>
        <dbReference type="ARBA" id="ARBA00022908"/>
    </source>
</evidence>
<protein>
    <submittedName>
        <fullName evidence="4">Site-specific recombinase XerD</fullName>
    </submittedName>
</protein>
<dbReference type="Proteomes" id="UP000242999">
    <property type="component" value="Unassembled WGS sequence"/>
</dbReference>
<keyword evidence="2" id="KW-0233">DNA recombination</keyword>
<dbReference type="EMBL" id="FNYH01000001">
    <property type="protein sequence ID" value="SEI37413.1"/>
    <property type="molecule type" value="Genomic_DNA"/>
</dbReference>
<dbReference type="AlphaFoldDB" id="A0A1H6Q0M0"/>
<organism evidence="4 5">
    <name type="scientific">Allopseudospirillum japonicum</name>
    <dbReference type="NCBI Taxonomy" id="64971"/>
    <lineage>
        <taxon>Bacteria</taxon>
        <taxon>Pseudomonadati</taxon>
        <taxon>Pseudomonadota</taxon>
        <taxon>Gammaproteobacteria</taxon>
        <taxon>Oceanospirillales</taxon>
        <taxon>Oceanospirillaceae</taxon>
        <taxon>Allopseudospirillum</taxon>
    </lineage>
</organism>
<dbReference type="GO" id="GO:0003677">
    <property type="term" value="F:DNA binding"/>
    <property type="evidence" value="ECO:0007669"/>
    <property type="project" value="InterPro"/>
</dbReference>